<dbReference type="EMBL" id="DVNI01000096">
    <property type="protein sequence ID" value="HIU64543.1"/>
    <property type="molecule type" value="Genomic_DNA"/>
</dbReference>
<name>A0A9D1MPX3_9FIRM</name>
<reference evidence="3" key="2">
    <citation type="journal article" date="2021" name="PeerJ">
        <title>Extensive microbial diversity within the chicken gut microbiome revealed by metagenomics and culture.</title>
        <authorList>
            <person name="Gilroy R."/>
            <person name="Ravi A."/>
            <person name="Getino M."/>
            <person name="Pursley I."/>
            <person name="Horton D.L."/>
            <person name="Alikhan N.F."/>
            <person name="Baker D."/>
            <person name="Gharbi K."/>
            <person name="Hall N."/>
            <person name="Watson M."/>
            <person name="Adriaenssens E.M."/>
            <person name="Foster-Nyarko E."/>
            <person name="Jarju S."/>
            <person name="Secka A."/>
            <person name="Antonio M."/>
            <person name="Oren A."/>
            <person name="Chaudhuri R.R."/>
            <person name="La Ragione R."/>
            <person name="Hildebrand F."/>
            <person name="Pallen M.J."/>
        </authorList>
    </citation>
    <scope>NUCLEOTIDE SEQUENCE</scope>
    <source>
        <strain evidence="3">CHK160-1198</strain>
    </source>
</reference>
<dbReference type="AlphaFoldDB" id="A0A9D1MPX3"/>
<gene>
    <name evidence="3" type="ORF">IAB06_05880</name>
</gene>
<feature type="chain" id="PRO_5039434760" evidence="1">
    <location>
        <begin position="24"/>
        <end position="193"/>
    </location>
</feature>
<evidence type="ECO:0000313" key="4">
    <source>
        <dbReference type="Proteomes" id="UP000824099"/>
    </source>
</evidence>
<dbReference type="Gene3D" id="3.10.450.40">
    <property type="match status" value="2"/>
</dbReference>
<feature type="signal peptide" evidence="1">
    <location>
        <begin position="1"/>
        <end position="23"/>
    </location>
</feature>
<comment type="caution">
    <text evidence="3">The sequence shown here is derived from an EMBL/GenBank/DDBJ whole genome shotgun (WGS) entry which is preliminary data.</text>
</comment>
<feature type="domain" description="PepSY" evidence="2">
    <location>
        <begin position="44"/>
        <end position="106"/>
    </location>
</feature>
<evidence type="ECO:0000313" key="3">
    <source>
        <dbReference type="EMBL" id="HIU64543.1"/>
    </source>
</evidence>
<organism evidence="3 4">
    <name type="scientific">Candidatus Avacidaminococcus intestinavium</name>
    <dbReference type="NCBI Taxonomy" id="2840684"/>
    <lineage>
        <taxon>Bacteria</taxon>
        <taxon>Bacillati</taxon>
        <taxon>Bacillota</taxon>
        <taxon>Negativicutes</taxon>
        <taxon>Acidaminococcales</taxon>
        <taxon>Acidaminococcaceae</taxon>
        <taxon>Acidaminococcaceae incertae sedis</taxon>
        <taxon>Candidatus Avacidaminococcus</taxon>
    </lineage>
</organism>
<accession>A0A9D1MPX3</accession>
<keyword evidence="1" id="KW-0732">Signal</keyword>
<dbReference type="Pfam" id="PF03413">
    <property type="entry name" value="PepSY"/>
    <property type="match status" value="2"/>
</dbReference>
<proteinExistence type="predicted"/>
<reference evidence="3" key="1">
    <citation type="submission" date="2020-10" db="EMBL/GenBank/DDBJ databases">
        <authorList>
            <person name="Gilroy R."/>
        </authorList>
    </citation>
    <scope>NUCLEOTIDE SEQUENCE</scope>
    <source>
        <strain evidence="3">CHK160-1198</strain>
    </source>
</reference>
<protein>
    <submittedName>
        <fullName evidence="3">PepSY domain-containing protein</fullName>
    </submittedName>
</protein>
<sequence length="193" mass="21761">MRKKALVLCGCAFLSATLFVTQAAPAFAGSRPYYGCATEAQAERINSDEAKKIALEHAGVKASEATFVTVELERGGCRSVYEVEFRANNVDYEYEIDAITGAVVSIDNGRHRNHRRQHHSRRNAQHISAGQAREIALQHAGISYSDVGRMKVKREWTDLGMQYEVKFYFNNTAYEYEIDATTGKILDFEQNKR</sequence>
<dbReference type="Proteomes" id="UP000824099">
    <property type="component" value="Unassembled WGS sequence"/>
</dbReference>
<evidence type="ECO:0000259" key="2">
    <source>
        <dbReference type="Pfam" id="PF03413"/>
    </source>
</evidence>
<feature type="domain" description="PepSY" evidence="2">
    <location>
        <begin position="127"/>
        <end position="188"/>
    </location>
</feature>
<evidence type="ECO:0000256" key="1">
    <source>
        <dbReference type="SAM" id="SignalP"/>
    </source>
</evidence>
<dbReference type="InterPro" id="IPR025711">
    <property type="entry name" value="PepSY"/>
</dbReference>